<gene>
    <name evidence="1" type="ORF">MRB53_006065</name>
</gene>
<proteinExistence type="predicted"/>
<dbReference type="Proteomes" id="UP001234297">
    <property type="component" value="Chromosome 2"/>
</dbReference>
<accession>A0ACC2MF34</accession>
<evidence type="ECO:0000313" key="2">
    <source>
        <dbReference type="Proteomes" id="UP001234297"/>
    </source>
</evidence>
<evidence type="ECO:0000313" key="1">
    <source>
        <dbReference type="EMBL" id="KAJ8644317.1"/>
    </source>
</evidence>
<keyword evidence="2" id="KW-1185">Reference proteome</keyword>
<reference evidence="1 2" key="1">
    <citation type="journal article" date="2022" name="Hortic Res">
        <title>A haplotype resolved chromosomal level avocado genome allows analysis of novel avocado genes.</title>
        <authorList>
            <person name="Nath O."/>
            <person name="Fletcher S.J."/>
            <person name="Hayward A."/>
            <person name="Shaw L.M."/>
            <person name="Masouleh A.K."/>
            <person name="Furtado A."/>
            <person name="Henry R.J."/>
            <person name="Mitter N."/>
        </authorList>
    </citation>
    <scope>NUCLEOTIDE SEQUENCE [LARGE SCALE GENOMIC DNA]</scope>
    <source>
        <strain evidence="2">cv. Hass</strain>
    </source>
</reference>
<comment type="caution">
    <text evidence="1">The sequence shown here is derived from an EMBL/GenBank/DDBJ whole genome shotgun (WGS) entry which is preliminary data.</text>
</comment>
<dbReference type="EMBL" id="CM056810">
    <property type="protein sequence ID" value="KAJ8644317.1"/>
    <property type="molecule type" value="Genomic_DNA"/>
</dbReference>
<protein>
    <submittedName>
        <fullName evidence="1">Uncharacterized protein</fullName>
    </submittedName>
</protein>
<organism evidence="1 2">
    <name type="scientific">Persea americana</name>
    <name type="common">Avocado</name>
    <dbReference type="NCBI Taxonomy" id="3435"/>
    <lineage>
        <taxon>Eukaryota</taxon>
        <taxon>Viridiplantae</taxon>
        <taxon>Streptophyta</taxon>
        <taxon>Embryophyta</taxon>
        <taxon>Tracheophyta</taxon>
        <taxon>Spermatophyta</taxon>
        <taxon>Magnoliopsida</taxon>
        <taxon>Magnoliidae</taxon>
        <taxon>Laurales</taxon>
        <taxon>Lauraceae</taxon>
        <taxon>Persea</taxon>
    </lineage>
</organism>
<sequence>MMAGGKEDGRGGVGGEKKKGRGRRKGERRKDEKERKGREEERGDDADAMSTRRGGWPTWFRSPAARDGEGMCCCGWRCCYGLDRASVGLLLRASGGRRWGIRVCARVLRWRVMGVARDLEEGDGERWGAVQEERWKMIVDWMEDDGQRWVAACRKKKMESPGLRESPAQGDDGLGGG</sequence>
<name>A0ACC2MF34_PERAE</name>